<evidence type="ECO:0000313" key="1">
    <source>
        <dbReference type="EMBL" id="CAI3981449.1"/>
    </source>
</evidence>
<gene>
    <name evidence="1" type="ORF">C1SCF055_LOCUS9232</name>
</gene>
<dbReference type="EMBL" id="CAMXCT010000635">
    <property type="protein sequence ID" value="CAI3981449.1"/>
    <property type="molecule type" value="Genomic_DNA"/>
</dbReference>
<evidence type="ECO:0000313" key="2">
    <source>
        <dbReference type="EMBL" id="CAL4768761.1"/>
    </source>
</evidence>
<keyword evidence="3" id="KW-1185">Reference proteome</keyword>
<dbReference type="EMBL" id="CAMXCT020000635">
    <property type="protein sequence ID" value="CAL1134824.1"/>
    <property type="molecule type" value="Genomic_DNA"/>
</dbReference>
<dbReference type="AlphaFoldDB" id="A0A9P1BXT9"/>
<sequence>MGSRAQALLETEVGELREEVDELRAKCGDFAQSCVTSDLWIHTVAVEDIFNDLLANLHLLLLSLRELLEWLRPTALSLLPTQAWIEREEICDRIGHFLSQCLQGAHRGSSGRELLPNSNRIWIVVRDFEGLIYTPVRVFRNWTPAKWLVKPNNGNPAARGQHLRWVAIGARSQARCASGANCLARGAVEAEYPICLWVVDPEAHFSCYRPFKTYTLIGVQAADPDDRFAVVEDDQVKLWVGFLRHEYVQQLEIVDEAGYEFYFEQVSRSLASCHLSGHQEDSRGACAKSVPKRKAKAKTSALKASDVPGGKTSASSDPMSKFPLLVAALQAGMPETNLEQMQRLLSRGKPGTKVKNLNLKAQPDYLSEGEAACEAAAGEEFGWDQPQDLSFCQHAGCARHERLNVAKCAKTGSLRSRVQREGTLSATELLTAQTLQLEAKQLEPELFCKWRSEHLKDVDLAALFATVPLFLCHALVRCADELFVSGGALSNLRHLILASQWWIPAARPMMQPAWEMVERCESLVPVRHRTLVPEALVQSLCVLSWQMKRYAWVGATILAFYGAGHLGEILRCCREDLVLPDDVVEPSGSPVFLRLRNF</sequence>
<name>A0A9P1BXT9_9DINO</name>
<accession>A0A9P1BXT9</accession>
<dbReference type="Proteomes" id="UP001152797">
    <property type="component" value="Unassembled WGS sequence"/>
</dbReference>
<evidence type="ECO:0000313" key="3">
    <source>
        <dbReference type="Proteomes" id="UP001152797"/>
    </source>
</evidence>
<organism evidence="1">
    <name type="scientific">Cladocopium goreaui</name>
    <dbReference type="NCBI Taxonomy" id="2562237"/>
    <lineage>
        <taxon>Eukaryota</taxon>
        <taxon>Sar</taxon>
        <taxon>Alveolata</taxon>
        <taxon>Dinophyceae</taxon>
        <taxon>Suessiales</taxon>
        <taxon>Symbiodiniaceae</taxon>
        <taxon>Cladocopium</taxon>
    </lineage>
</organism>
<proteinExistence type="predicted"/>
<reference evidence="1" key="1">
    <citation type="submission" date="2022-10" db="EMBL/GenBank/DDBJ databases">
        <authorList>
            <person name="Chen Y."/>
            <person name="Dougan E. K."/>
            <person name="Chan C."/>
            <person name="Rhodes N."/>
            <person name="Thang M."/>
        </authorList>
    </citation>
    <scope>NUCLEOTIDE SEQUENCE</scope>
</reference>
<dbReference type="EMBL" id="CAMXCT030000635">
    <property type="protein sequence ID" value="CAL4768761.1"/>
    <property type="molecule type" value="Genomic_DNA"/>
</dbReference>
<protein>
    <submittedName>
        <fullName evidence="1">Uncharacterized protein</fullName>
    </submittedName>
</protein>
<reference evidence="2 3" key="2">
    <citation type="submission" date="2024-05" db="EMBL/GenBank/DDBJ databases">
        <authorList>
            <person name="Chen Y."/>
            <person name="Shah S."/>
            <person name="Dougan E. K."/>
            <person name="Thang M."/>
            <person name="Chan C."/>
        </authorList>
    </citation>
    <scope>NUCLEOTIDE SEQUENCE [LARGE SCALE GENOMIC DNA]</scope>
</reference>
<comment type="caution">
    <text evidence="1">The sequence shown here is derived from an EMBL/GenBank/DDBJ whole genome shotgun (WGS) entry which is preliminary data.</text>
</comment>